<dbReference type="AlphaFoldDB" id="A0A226RL68"/>
<gene>
    <name evidence="1" type="ORF">AYP69_06375</name>
</gene>
<name>A0A226RL68_9LACO</name>
<evidence type="ECO:0000313" key="2">
    <source>
        <dbReference type="Proteomes" id="UP000215261"/>
    </source>
</evidence>
<comment type="caution">
    <text evidence="1">The sequence shown here is derived from an EMBL/GenBank/DDBJ whole genome shotgun (WGS) entry which is preliminary data.</text>
</comment>
<reference evidence="1 2" key="1">
    <citation type="submission" date="2016-03" db="EMBL/GenBank/DDBJ databases">
        <title>Sequencing of Lactobacillus Species from Commercial Turkeys.</title>
        <authorList>
            <person name="Johnson T.J."/>
            <person name="Youmans B.P."/>
            <person name="Case K.A."/>
        </authorList>
    </citation>
    <scope>NUCLEOTIDE SEQUENCE [LARGE SCALE GENOMIC DNA]</scope>
    <source>
        <strain evidence="1 2">UMNLA1</strain>
    </source>
</reference>
<sequence length="59" mass="6602">MKLNINTIDGTGYTVIFNEFESLKEVIEYIDTHKYLVGRLSNTNKPIIIASDKIATVVG</sequence>
<dbReference type="Proteomes" id="UP000215261">
    <property type="component" value="Unassembled WGS sequence"/>
</dbReference>
<organism evidence="1 2">
    <name type="scientific">Ligilactobacillus agilis</name>
    <dbReference type="NCBI Taxonomy" id="1601"/>
    <lineage>
        <taxon>Bacteria</taxon>
        <taxon>Bacillati</taxon>
        <taxon>Bacillota</taxon>
        <taxon>Bacilli</taxon>
        <taxon>Lactobacillales</taxon>
        <taxon>Lactobacillaceae</taxon>
        <taxon>Ligilactobacillus</taxon>
    </lineage>
</organism>
<accession>A0A226RL68</accession>
<evidence type="ECO:0000313" key="1">
    <source>
        <dbReference type="EMBL" id="OXS39867.1"/>
    </source>
</evidence>
<proteinExistence type="predicted"/>
<dbReference type="RefSeq" id="WP_089143944.1">
    <property type="nucleotide sequence ID" value="NZ_LUGD01000067.1"/>
</dbReference>
<dbReference type="EMBL" id="LUGO01000051">
    <property type="protein sequence ID" value="OXS39867.1"/>
    <property type="molecule type" value="Genomic_DNA"/>
</dbReference>
<protein>
    <submittedName>
        <fullName evidence="1">Uncharacterized protein</fullName>
    </submittedName>
</protein>